<evidence type="ECO:0000313" key="1">
    <source>
        <dbReference type="EMBL" id="MBB4225188.1"/>
    </source>
</evidence>
<accession>A0A840G8M7</accession>
<reference evidence="1 2" key="1">
    <citation type="submission" date="2020-08" db="EMBL/GenBank/DDBJ databases">
        <title>Genomic Encyclopedia of Type Strains, Phase IV (KMG-V): Genome sequencing to study the core and pangenomes of soil and plant-associated prokaryotes.</title>
        <authorList>
            <person name="Whitman W."/>
        </authorList>
    </citation>
    <scope>NUCLEOTIDE SEQUENCE [LARGE SCALE GENOMIC DNA]</scope>
    <source>
        <strain evidence="1 2">34/80</strain>
    </source>
</reference>
<dbReference type="Proteomes" id="UP000524450">
    <property type="component" value="Unassembled WGS sequence"/>
</dbReference>
<dbReference type="AlphaFoldDB" id="A0A840G8M7"/>
<organism evidence="1 2">
    <name type="scientific">Variovorax guangxiensis</name>
    <dbReference type="NCBI Taxonomy" id="1775474"/>
    <lineage>
        <taxon>Bacteria</taxon>
        <taxon>Pseudomonadati</taxon>
        <taxon>Pseudomonadota</taxon>
        <taxon>Betaproteobacteria</taxon>
        <taxon>Burkholderiales</taxon>
        <taxon>Comamonadaceae</taxon>
        <taxon>Variovorax</taxon>
    </lineage>
</organism>
<comment type="caution">
    <text evidence="1">The sequence shown here is derived from an EMBL/GenBank/DDBJ whole genome shotgun (WGS) entry which is preliminary data.</text>
</comment>
<dbReference type="RefSeq" id="WP_126182918.1">
    <property type="nucleotide sequence ID" value="NZ_JACIFZ010000010.1"/>
</dbReference>
<sequence>MSDEKMTSTEIELTDAEHDVFDRVRREQGLADVAEAIEWLVRTRLRKGIEHITGRRRGPRLVASGGKRQ</sequence>
<proteinExistence type="predicted"/>
<dbReference type="EMBL" id="JACIFZ010000010">
    <property type="protein sequence ID" value="MBB4225188.1"/>
    <property type="molecule type" value="Genomic_DNA"/>
</dbReference>
<name>A0A840G8M7_9BURK</name>
<protein>
    <submittedName>
        <fullName evidence="1">Uncharacterized protein</fullName>
    </submittedName>
</protein>
<gene>
    <name evidence="1" type="ORF">GGD71_005997</name>
</gene>
<evidence type="ECO:0000313" key="2">
    <source>
        <dbReference type="Proteomes" id="UP000524450"/>
    </source>
</evidence>